<comment type="caution">
    <text evidence="1">The sequence shown here is derived from an EMBL/GenBank/DDBJ whole genome shotgun (WGS) entry which is preliminary data.</text>
</comment>
<evidence type="ECO:0000313" key="1">
    <source>
        <dbReference type="EMBL" id="GAA3720722.1"/>
    </source>
</evidence>
<keyword evidence="2" id="KW-1185">Reference proteome</keyword>
<accession>A0ABP7EMH0</accession>
<dbReference type="Proteomes" id="UP001500920">
    <property type="component" value="Unassembled WGS sequence"/>
</dbReference>
<organism evidence="1 2">
    <name type="scientific">Salinicoccus jeotgali</name>
    <dbReference type="NCBI Taxonomy" id="381634"/>
    <lineage>
        <taxon>Bacteria</taxon>
        <taxon>Bacillati</taxon>
        <taxon>Bacillota</taxon>
        <taxon>Bacilli</taxon>
        <taxon>Bacillales</taxon>
        <taxon>Staphylococcaceae</taxon>
        <taxon>Salinicoccus</taxon>
    </lineage>
</organism>
<protein>
    <submittedName>
        <fullName evidence="1">Uncharacterized protein</fullName>
    </submittedName>
</protein>
<evidence type="ECO:0000313" key="2">
    <source>
        <dbReference type="Proteomes" id="UP001500920"/>
    </source>
</evidence>
<proteinExistence type="predicted"/>
<dbReference type="EMBL" id="BAABCK010000017">
    <property type="protein sequence ID" value="GAA3720722.1"/>
    <property type="molecule type" value="Genomic_DNA"/>
</dbReference>
<reference evidence="2" key="1">
    <citation type="journal article" date="2019" name="Int. J. Syst. Evol. Microbiol.">
        <title>The Global Catalogue of Microorganisms (GCM) 10K type strain sequencing project: providing services to taxonomists for standard genome sequencing and annotation.</title>
        <authorList>
            <consortium name="The Broad Institute Genomics Platform"/>
            <consortium name="The Broad Institute Genome Sequencing Center for Infectious Disease"/>
            <person name="Wu L."/>
            <person name="Ma J."/>
        </authorList>
    </citation>
    <scope>NUCLEOTIDE SEQUENCE [LARGE SCALE GENOMIC DNA]</scope>
    <source>
        <strain evidence="2">JCM 16981</strain>
    </source>
</reference>
<sequence>MNNKDLNAGRANALPMAFNKRNAVKKNEIIFLYYLHFKFLFPVKVNT</sequence>
<name>A0ABP7EMH0_9STAP</name>
<gene>
    <name evidence="1" type="ORF">GCM10022378_08420</name>
</gene>